<keyword evidence="4" id="KW-0663">Pyridoxal phosphate</keyword>
<dbReference type="NCBIfam" id="TIGR03461">
    <property type="entry name" value="pabC_Proteo"/>
    <property type="match status" value="1"/>
</dbReference>
<keyword evidence="6 11" id="KW-0456">Lyase</keyword>
<dbReference type="InterPro" id="IPR036038">
    <property type="entry name" value="Aminotransferase-like"/>
</dbReference>
<dbReference type="AlphaFoldDB" id="A0A432YHE0"/>
<comment type="similarity">
    <text evidence="2">Belongs to the class-IV pyridoxal-phosphate-dependent aminotransferase family.</text>
</comment>
<dbReference type="InterPro" id="IPR001544">
    <property type="entry name" value="Aminotrans_IV"/>
</dbReference>
<accession>A0A432YHE0</accession>
<evidence type="ECO:0000256" key="3">
    <source>
        <dbReference type="ARBA" id="ARBA00011738"/>
    </source>
</evidence>
<evidence type="ECO:0000256" key="4">
    <source>
        <dbReference type="ARBA" id="ARBA00022898"/>
    </source>
</evidence>
<dbReference type="GO" id="GO:0008153">
    <property type="term" value="P:4-aminobenzoate biosynthetic process"/>
    <property type="evidence" value="ECO:0007669"/>
    <property type="project" value="UniProtKB-UniRule"/>
</dbReference>
<dbReference type="EMBL" id="PIPY01000007">
    <property type="protein sequence ID" value="RUO60354.1"/>
    <property type="molecule type" value="Genomic_DNA"/>
</dbReference>
<evidence type="ECO:0000256" key="2">
    <source>
        <dbReference type="ARBA" id="ARBA00009320"/>
    </source>
</evidence>
<comment type="cofactor">
    <cofactor evidence="1">
        <name>pyridoxal 5'-phosphate</name>
        <dbReference type="ChEBI" id="CHEBI:597326"/>
    </cofactor>
</comment>
<keyword evidence="5" id="KW-0289">Folate biosynthesis</keyword>
<dbReference type="GO" id="GO:0046656">
    <property type="term" value="P:folic acid biosynthetic process"/>
    <property type="evidence" value="ECO:0007669"/>
    <property type="project" value="UniProtKB-KW"/>
</dbReference>
<keyword evidence="12" id="KW-1185">Reference proteome</keyword>
<dbReference type="InterPro" id="IPR043132">
    <property type="entry name" value="BCAT-like_C"/>
</dbReference>
<dbReference type="EC" id="4.1.3.38" evidence="8 10"/>
<reference evidence="12" key="1">
    <citation type="journal article" date="2018" name="Front. Microbiol.">
        <title>Genome-Based Analysis Reveals the Taxonomy and Diversity of the Family Idiomarinaceae.</title>
        <authorList>
            <person name="Liu Y."/>
            <person name="Lai Q."/>
            <person name="Shao Z."/>
        </authorList>
    </citation>
    <scope>NUCLEOTIDE SEQUENCE [LARGE SCALE GENOMIC DNA]</scope>
    <source>
        <strain evidence="12">CVS-6</strain>
    </source>
</reference>
<dbReference type="Gene3D" id="3.30.470.10">
    <property type="match status" value="1"/>
</dbReference>
<dbReference type="GO" id="GO:0005829">
    <property type="term" value="C:cytosol"/>
    <property type="evidence" value="ECO:0007669"/>
    <property type="project" value="TreeGrafter"/>
</dbReference>
<evidence type="ECO:0000256" key="10">
    <source>
        <dbReference type="NCBIfam" id="TIGR03461"/>
    </source>
</evidence>
<dbReference type="PANTHER" id="PTHR42743:SF2">
    <property type="entry name" value="AMINODEOXYCHORISMATE LYASE"/>
    <property type="match status" value="1"/>
</dbReference>
<organism evidence="11 12">
    <name type="scientific">Pseudidiomarina insulisalsae</name>
    <dbReference type="NCBI Taxonomy" id="575789"/>
    <lineage>
        <taxon>Bacteria</taxon>
        <taxon>Pseudomonadati</taxon>
        <taxon>Pseudomonadota</taxon>
        <taxon>Gammaproteobacteria</taxon>
        <taxon>Alteromonadales</taxon>
        <taxon>Idiomarinaceae</taxon>
        <taxon>Pseudidiomarina</taxon>
    </lineage>
</organism>
<evidence type="ECO:0000256" key="8">
    <source>
        <dbReference type="ARBA" id="ARBA00035676"/>
    </source>
</evidence>
<dbReference type="InterPro" id="IPR050571">
    <property type="entry name" value="Class-IV_PLP-Dep_Aminotrnsfr"/>
</dbReference>
<dbReference type="GO" id="GO:0030170">
    <property type="term" value="F:pyridoxal phosphate binding"/>
    <property type="evidence" value="ECO:0007669"/>
    <property type="project" value="InterPro"/>
</dbReference>
<evidence type="ECO:0000313" key="11">
    <source>
        <dbReference type="EMBL" id="RUO60354.1"/>
    </source>
</evidence>
<comment type="catalytic activity">
    <reaction evidence="9">
        <text>4-amino-4-deoxychorismate = 4-aminobenzoate + pyruvate + H(+)</text>
        <dbReference type="Rhea" id="RHEA:16201"/>
        <dbReference type="ChEBI" id="CHEBI:15361"/>
        <dbReference type="ChEBI" id="CHEBI:15378"/>
        <dbReference type="ChEBI" id="CHEBI:17836"/>
        <dbReference type="ChEBI" id="CHEBI:58406"/>
        <dbReference type="EC" id="4.1.3.38"/>
    </reaction>
</comment>
<evidence type="ECO:0000256" key="7">
    <source>
        <dbReference type="ARBA" id="ARBA00035633"/>
    </source>
</evidence>
<gene>
    <name evidence="11" type="primary">pabC</name>
    <name evidence="11" type="ORF">CWI71_08100</name>
</gene>
<sequence>MLWRNGKPLNEPGLDRGLQFGDGHFTTLTIEQGQPRWWNAHWQRLRTASERLAMGLPDETSVLSTLRQIPLRDAVVKIIITRGTGGRGYGFAAATPVNWYLSATALAPRDNTAIKAQHAELQLARSAQFAGLKTLNRLEQVMLSHERQQRGCAELLVSDTQGYLVEAVSSNLFWREENQWYTPDLSQCGISGIVREQILSAKVLGEVAQVAVAPERLLRAEQALLTNTVLGLRPLAQIGEHKLHDSTLPKALVSWWPLSDA</sequence>
<comment type="pathway">
    <text evidence="7">Cofactor biosynthesis; tetrahydrofolate biosynthesis; 4-aminobenzoate from chorismate: step 2/2.</text>
</comment>
<dbReference type="Proteomes" id="UP000288259">
    <property type="component" value="Unassembled WGS sequence"/>
</dbReference>
<evidence type="ECO:0000313" key="12">
    <source>
        <dbReference type="Proteomes" id="UP000288259"/>
    </source>
</evidence>
<dbReference type="InterPro" id="IPR043131">
    <property type="entry name" value="BCAT-like_N"/>
</dbReference>
<proteinExistence type="inferred from homology"/>
<dbReference type="RefSeq" id="WP_126754759.1">
    <property type="nucleotide sequence ID" value="NZ_PIPY01000007.1"/>
</dbReference>
<evidence type="ECO:0000256" key="9">
    <source>
        <dbReference type="ARBA" id="ARBA00049529"/>
    </source>
</evidence>
<name>A0A432YHE0_9GAMM</name>
<dbReference type="PANTHER" id="PTHR42743">
    <property type="entry name" value="AMINO-ACID AMINOTRANSFERASE"/>
    <property type="match status" value="1"/>
</dbReference>
<dbReference type="Pfam" id="PF01063">
    <property type="entry name" value="Aminotran_4"/>
    <property type="match status" value="1"/>
</dbReference>
<evidence type="ECO:0000256" key="6">
    <source>
        <dbReference type="ARBA" id="ARBA00023239"/>
    </source>
</evidence>
<dbReference type="InterPro" id="IPR017824">
    <property type="entry name" value="Aminodeoxychorismate_lyase_IV"/>
</dbReference>
<dbReference type="GO" id="GO:0008696">
    <property type="term" value="F:4-amino-4-deoxychorismate lyase activity"/>
    <property type="evidence" value="ECO:0007669"/>
    <property type="project" value="UniProtKB-UniRule"/>
</dbReference>
<dbReference type="OrthoDB" id="9805628at2"/>
<protein>
    <recommendedName>
        <fullName evidence="8 10">Aminodeoxychorismate lyase</fullName>
        <ecNumber evidence="8 10">4.1.3.38</ecNumber>
    </recommendedName>
</protein>
<comment type="subunit">
    <text evidence="3">Homodimer.</text>
</comment>
<evidence type="ECO:0000256" key="5">
    <source>
        <dbReference type="ARBA" id="ARBA00022909"/>
    </source>
</evidence>
<dbReference type="SUPFAM" id="SSF56752">
    <property type="entry name" value="D-aminoacid aminotransferase-like PLP-dependent enzymes"/>
    <property type="match status" value="1"/>
</dbReference>
<evidence type="ECO:0000256" key="1">
    <source>
        <dbReference type="ARBA" id="ARBA00001933"/>
    </source>
</evidence>
<dbReference type="Gene3D" id="3.20.10.10">
    <property type="entry name" value="D-amino Acid Aminotransferase, subunit A, domain 2"/>
    <property type="match status" value="1"/>
</dbReference>
<comment type="caution">
    <text evidence="11">The sequence shown here is derived from an EMBL/GenBank/DDBJ whole genome shotgun (WGS) entry which is preliminary data.</text>
</comment>